<dbReference type="OrthoDB" id="938855at2"/>
<dbReference type="InterPro" id="IPR053202">
    <property type="entry name" value="EGF_Rcpt_Signaling_Reg"/>
</dbReference>
<dbReference type="GO" id="GO:0005886">
    <property type="term" value="C:plasma membrane"/>
    <property type="evidence" value="ECO:0007669"/>
    <property type="project" value="TreeGrafter"/>
</dbReference>
<evidence type="ECO:0000313" key="2">
    <source>
        <dbReference type="EMBL" id="QDZ01045.1"/>
    </source>
</evidence>
<dbReference type="NCBIfam" id="TIGR01444">
    <property type="entry name" value="fkbM_fam"/>
    <property type="match status" value="1"/>
</dbReference>
<keyword evidence="2" id="KW-0489">Methyltransferase</keyword>
<dbReference type="KEGG" id="niy:FQ775_11995"/>
<dbReference type="RefSeq" id="WP_146299690.1">
    <property type="nucleotide sequence ID" value="NZ_CP042301.2"/>
</dbReference>
<organism evidence="2 3">
    <name type="scientific">Nitratireductor mangrovi</name>
    <dbReference type="NCBI Taxonomy" id="2599600"/>
    <lineage>
        <taxon>Bacteria</taxon>
        <taxon>Pseudomonadati</taxon>
        <taxon>Pseudomonadota</taxon>
        <taxon>Alphaproteobacteria</taxon>
        <taxon>Hyphomicrobiales</taxon>
        <taxon>Phyllobacteriaceae</taxon>
        <taxon>Nitratireductor</taxon>
    </lineage>
</organism>
<dbReference type="GO" id="GO:0016197">
    <property type="term" value="P:endosomal transport"/>
    <property type="evidence" value="ECO:0007669"/>
    <property type="project" value="TreeGrafter"/>
</dbReference>
<dbReference type="PANTHER" id="PTHR34009:SF2">
    <property type="entry name" value="PROTEIN STAR"/>
    <property type="match status" value="1"/>
</dbReference>
<evidence type="ECO:0000313" key="3">
    <source>
        <dbReference type="Proteomes" id="UP000321389"/>
    </source>
</evidence>
<proteinExistence type="predicted"/>
<keyword evidence="2" id="KW-0808">Transferase</keyword>
<dbReference type="Pfam" id="PF05050">
    <property type="entry name" value="Methyltransf_21"/>
    <property type="match status" value="1"/>
</dbReference>
<dbReference type="GO" id="GO:0008168">
    <property type="term" value="F:methyltransferase activity"/>
    <property type="evidence" value="ECO:0007669"/>
    <property type="project" value="UniProtKB-KW"/>
</dbReference>
<feature type="domain" description="Methyltransferase FkbM" evidence="1">
    <location>
        <begin position="77"/>
        <end position="238"/>
    </location>
</feature>
<name>A0A5B8KZG0_9HYPH</name>
<dbReference type="PANTHER" id="PTHR34009">
    <property type="entry name" value="PROTEIN STAR"/>
    <property type="match status" value="1"/>
</dbReference>
<sequence length="253" mass="28937">MSVADRVSEAERLLREVHDELLSELGSERTRRRGHLNLQLHLVRRRLMPGYDYTSQAGQDFIVDRLLGERAEGVFVDVGGHDGRTGSNTLFFESRRRWSGLLIEAAERLVAEARRYRRCECVECAVSDEDGEAEFIEVTEGLTQMSGLSGTYDKALLGKVRADPRHRERARTVRTRRLDSILREHGIERADFVSLDIEGGELAVLRTFPFDDVPIEVWAIENNTGRAEIREIMTKNGYALVEFAGVDEIYRRR</sequence>
<gene>
    <name evidence="2" type="ORF">FQ775_11995</name>
</gene>
<dbReference type="EMBL" id="CP042301">
    <property type="protein sequence ID" value="QDZ01045.1"/>
    <property type="molecule type" value="Genomic_DNA"/>
</dbReference>
<protein>
    <submittedName>
        <fullName evidence="2">FkbM family methyltransferase</fullName>
    </submittedName>
</protein>
<dbReference type="GO" id="GO:0006888">
    <property type="term" value="P:endoplasmic reticulum to Golgi vesicle-mediated transport"/>
    <property type="evidence" value="ECO:0007669"/>
    <property type="project" value="TreeGrafter"/>
</dbReference>
<dbReference type="GO" id="GO:0032259">
    <property type="term" value="P:methylation"/>
    <property type="evidence" value="ECO:0007669"/>
    <property type="project" value="UniProtKB-KW"/>
</dbReference>
<accession>A0A5B8KZG0</accession>
<dbReference type="SUPFAM" id="SSF53335">
    <property type="entry name" value="S-adenosyl-L-methionine-dependent methyltransferases"/>
    <property type="match status" value="1"/>
</dbReference>
<dbReference type="Proteomes" id="UP000321389">
    <property type="component" value="Chromosome"/>
</dbReference>
<reference evidence="2" key="1">
    <citation type="submission" date="2020-04" db="EMBL/GenBank/DDBJ databases">
        <title>Nitratireductor sp. nov. isolated from mangrove soil.</title>
        <authorList>
            <person name="Ye Y."/>
        </authorList>
    </citation>
    <scope>NUCLEOTIDE SEQUENCE</scope>
    <source>
        <strain evidence="2">SY7</strain>
    </source>
</reference>
<dbReference type="GO" id="GO:0005737">
    <property type="term" value="C:cytoplasm"/>
    <property type="evidence" value="ECO:0007669"/>
    <property type="project" value="GOC"/>
</dbReference>
<dbReference type="InterPro" id="IPR029063">
    <property type="entry name" value="SAM-dependent_MTases_sf"/>
</dbReference>
<evidence type="ECO:0000259" key="1">
    <source>
        <dbReference type="Pfam" id="PF05050"/>
    </source>
</evidence>
<dbReference type="Gene3D" id="3.40.50.150">
    <property type="entry name" value="Vaccinia Virus protein VP39"/>
    <property type="match status" value="1"/>
</dbReference>
<keyword evidence="3" id="KW-1185">Reference proteome</keyword>
<dbReference type="AlphaFoldDB" id="A0A5B8KZG0"/>
<dbReference type="InterPro" id="IPR006342">
    <property type="entry name" value="FkbM_mtfrase"/>
</dbReference>